<evidence type="ECO:0000256" key="5">
    <source>
        <dbReference type="ARBA" id="ARBA00023080"/>
    </source>
</evidence>
<dbReference type="EC" id="3.5.4.4" evidence="1 9"/>
<feature type="binding site" evidence="9">
    <location>
        <position position="32"/>
    </location>
    <ligand>
        <name>substrate</name>
    </ligand>
</feature>
<organism evidence="12 13">
    <name type="scientific">Peterkaempfera bronchialis</name>
    <dbReference type="NCBI Taxonomy" id="2126346"/>
    <lineage>
        <taxon>Bacteria</taxon>
        <taxon>Bacillati</taxon>
        <taxon>Actinomycetota</taxon>
        <taxon>Actinomycetes</taxon>
        <taxon>Kitasatosporales</taxon>
        <taxon>Streptomycetaceae</taxon>
        <taxon>Peterkaempfera</taxon>
    </lineage>
</organism>
<keyword evidence="2 9" id="KW-0479">Metal-binding</keyword>
<dbReference type="OrthoDB" id="9779574at2"/>
<feature type="binding site" evidence="9">
    <location>
        <position position="192"/>
    </location>
    <ligand>
        <name>substrate</name>
    </ligand>
</feature>
<dbReference type="Gene3D" id="3.20.20.140">
    <property type="entry name" value="Metal-dependent hydrolases"/>
    <property type="match status" value="1"/>
</dbReference>
<dbReference type="InterPro" id="IPR028893">
    <property type="entry name" value="A_deaminase"/>
</dbReference>
<evidence type="ECO:0000259" key="11">
    <source>
        <dbReference type="Pfam" id="PF00962"/>
    </source>
</evidence>
<dbReference type="SUPFAM" id="SSF51556">
    <property type="entry name" value="Metallo-dependent hydrolases"/>
    <property type="match status" value="1"/>
</dbReference>
<dbReference type="EMBL" id="CP031264">
    <property type="protein sequence ID" value="AXI77905.1"/>
    <property type="molecule type" value="Genomic_DNA"/>
</dbReference>
<evidence type="ECO:0000256" key="1">
    <source>
        <dbReference type="ARBA" id="ARBA00012784"/>
    </source>
</evidence>
<evidence type="ECO:0000256" key="9">
    <source>
        <dbReference type="HAMAP-Rule" id="MF_00540"/>
    </source>
</evidence>
<dbReference type="HAMAP" id="MF_00540">
    <property type="entry name" value="A_deaminase"/>
    <property type="match status" value="1"/>
</dbReference>
<dbReference type="NCBIfam" id="NF006847">
    <property type="entry name" value="PRK09358.1-2"/>
    <property type="match status" value="1"/>
</dbReference>
<feature type="compositionally biased region" description="Low complexity" evidence="10">
    <location>
        <begin position="1"/>
        <end position="18"/>
    </location>
</feature>
<evidence type="ECO:0000256" key="10">
    <source>
        <dbReference type="SAM" id="MobiDB-lite"/>
    </source>
</evidence>
<dbReference type="GO" id="GO:0004000">
    <property type="term" value="F:adenosine deaminase activity"/>
    <property type="evidence" value="ECO:0007669"/>
    <property type="project" value="UniProtKB-UniRule"/>
</dbReference>
<feature type="region of interest" description="Disordered" evidence="10">
    <location>
        <begin position="1"/>
        <end position="20"/>
    </location>
</feature>
<feature type="domain" description="Adenosine deaminase" evidence="11">
    <location>
        <begin position="25"/>
        <end position="365"/>
    </location>
</feature>
<sequence length="382" mass="42393">MENETVTRAGTAPRTPTADQIRRAPKVLLHDHLDGGLRPQTIVELAAACGYEGLPTTDPVELGEWFREAADSGSLERYLETFAHTCAVMQTREALIRVAADCAEDLAADGVVYAEVRYAPEQHLEAGLTLEQVVEAVNEGFREGERRAREAGNRIRVGALLTAMRHAARSLEIAELANRYRDRGVSGFDIAGAEAGYPPTRHLDAFEYLKRENNHFTIHAGEAFGLPSIWQALQWCGADRLGHGVRIIDDIETRPDGSVRLGRLAAYVRDKRVPLEMCPTSNLQTAAADSYAEHPIGLLRRLHFRVTVNTDNRLMSGTSMSREFEHLVEAFGYTLDDLQWFTLNAMKSAFLPFDERLAMINDVIKPGYAELKAEWLFGGAAS</sequence>
<dbReference type="PANTHER" id="PTHR11409:SF43">
    <property type="entry name" value="ADENOSINE DEAMINASE"/>
    <property type="match status" value="1"/>
</dbReference>
<evidence type="ECO:0000256" key="6">
    <source>
        <dbReference type="ARBA" id="ARBA00031852"/>
    </source>
</evidence>
<dbReference type="PANTHER" id="PTHR11409">
    <property type="entry name" value="ADENOSINE DEAMINASE"/>
    <property type="match status" value="1"/>
</dbReference>
<feature type="active site" description="Proton donor" evidence="9">
    <location>
        <position position="222"/>
    </location>
</feature>
<dbReference type="NCBIfam" id="TIGR01430">
    <property type="entry name" value="aden_deam"/>
    <property type="match status" value="1"/>
</dbReference>
<evidence type="ECO:0000313" key="13">
    <source>
        <dbReference type="Proteomes" id="UP000249340"/>
    </source>
</evidence>
<keyword evidence="4 9" id="KW-0862">Zinc</keyword>
<dbReference type="FunFam" id="3.20.20.140:FF:000020">
    <property type="entry name" value="Adenosine deaminase"/>
    <property type="match status" value="1"/>
</dbReference>
<feature type="binding site" evidence="9">
    <location>
        <position position="32"/>
    </location>
    <ligand>
        <name>Zn(2+)</name>
        <dbReference type="ChEBI" id="CHEBI:29105"/>
        <note>catalytic</note>
    </ligand>
</feature>
<accession>A0A345SW00</accession>
<comment type="function">
    <text evidence="9">Catalyzes the hydrolytic deamination of adenosine and 2-deoxyadenosine.</text>
</comment>
<comment type="catalytic activity">
    <reaction evidence="8">
        <text>2'-deoxyadenosine + H2O + H(+) = 2'-deoxyinosine + NH4(+)</text>
        <dbReference type="Rhea" id="RHEA:28190"/>
        <dbReference type="ChEBI" id="CHEBI:15377"/>
        <dbReference type="ChEBI" id="CHEBI:15378"/>
        <dbReference type="ChEBI" id="CHEBI:17256"/>
        <dbReference type="ChEBI" id="CHEBI:28938"/>
        <dbReference type="ChEBI" id="CHEBI:28997"/>
        <dbReference type="EC" id="3.5.4.4"/>
    </reaction>
    <physiologicalReaction direction="left-to-right" evidence="8">
        <dbReference type="Rhea" id="RHEA:28191"/>
    </physiologicalReaction>
</comment>
<gene>
    <name evidence="9" type="primary">add</name>
    <name evidence="12" type="ORF">C7M71_011115</name>
</gene>
<comment type="catalytic activity">
    <reaction evidence="7">
        <text>adenosine + H2O + H(+) = inosine + NH4(+)</text>
        <dbReference type="Rhea" id="RHEA:24408"/>
        <dbReference type="ChEBI" id="CHEBI:15377"/>
        <dbReference type="ChEBI" id="CHEBI:15378"/>
        <dbReference type="ChEBI" id="CHEBI:16335"/>
        <dbReference type="ChEBI" id="CHEBI:17596"/>
        <dbReference type="ChEBI" id="CHEBI:28938"/>
        <dbReference type="EC" id="3.5.4.4"/>
    </reaction>
    <physiologicalReaction direction="left-to-right" evidence="7">
        <dbReference type="Rhea" id="RHEA:24409"/>
    </physiologicalReaction>
</comment>
<dbReference type="Pfam" id="PF00962">
    <property type="entry name" value="A_deaminase"/>
    <property type="match status" value="1"/>
</dbReference>
<feature type="binding site" evidence="9">
    <location>
        <position position="311"/>
    </location>
    <ligand>
        <name>Zn(2+)</name>
        <dbReference type="ChEBI" id="CHEBI:29105"/>
        <note>catalytic</note>
    </ligand>
</feature>
<protein>
    <recommendedName>
        <fullName evidence="1 9">Adenosine deaminase</fullName>
        <ecNumber evidence="1 9">3.5.4.4</ecNumber>
    </recommendedName>
    <alternativeName>
        <fullName evidence="6 9">Adenosine aminohydrolase</fullName>
    </alternativeName>
</protein>
<feature type="binding site" evidence="9">
    <location>
        <position position="219"/>
    </location>
    <ligand>
        <name>Zn(2+)</name>
        <dbReference type="ChEBI" id="CHEBI:29105"/>
        <note>catalytic</note>
    </ligand>
</feature>
<dbReference type="GO" id="GO:0009117">
    <property type="term" value="P:nucleotide metabolic process"/>
    <property type="evidence" value="ECO:0007669"/>
    <property type="project" value="UniProtKB-KW"/>
</dbReference>
<dbReference type="GO" id="GO:0046936">
    <property type="term" value="F:2'-deoxyadenosine deaminase activity"/>
    <property type="evidence" value="ECO:0007669"/>
    <property type="project" value="RHEA"/>
</dbReference>
<comment type="cofactor">
    <cofactor evidence="9">
        <name>Zn(2+)</name>
        <dbReference type="ChEBI" id="CHEBI:29105"/>
    </cofactor>
    <text evidence="9">Binds 1 zinc ion per subunit.</text>
</comment>
<dbReference type="RefSeq" id="WP_111493467.1">
    <property type="nucleotide sequence ID" value="NZ_CP031264.1"/>
</dbReference>
<dbReference type="InterPro" id="IPR032466">
    <property type="entry name" value="Metal_Hydrolase"/>
</dbReference>
<dbReference type="InterPro" id="IPR006330">
    <property type="entry name" value="Ado/ade_deaminase"/>
</dbReference>
<dbReference type="GO" id="GO:0008270">
    <property type="term" value="F:zinc ion binding"/>
    <property type="evidence" value="ECO:0007669"/>
    <property type="project" value="UniProtKB-UniRule"/>
</dbReference>
<comment type="caution">
    <text evidence="9">Lacks conserved residue(s) required for the propagation of feature annotation.</text>
</comment>
<dbReference type="GO" id="GO:0005829">
    <property type="term" value="C:cytosol"/>
    <property type="evidence" value="ECO:0007669"/>
    <property type="project" value="TreeGrafter"/>
</dbReference>
<dbReference type="GO" id="GO:0006154">
    <property type="term" value="P:adenosine catabolic process"/>
    <property type="evidence" value="ECO:0007669"/>
    <property type="project" value="TreeGrafter"/>
</dbReference>
<dbReference type="KEGG" id="stri:C7M71_011115"/>
<comment type="similarity">
    <text evidence="9">Belongs to the metallo-dependent hydrolases superfamily. Adenosine and AMP deaminases family. Adenosine deaminase subfamily.</text>
</comment>
<reference evidence="13" key="1">
    <citation type="submission" date="2018-07" db="EMBL/GenBank/DDBJ databases">
        <title>Streptacidiphilus bronchialis DSM 106435 chromosome.</title>
        <authorList>
            <person name="Batra D."/>
            <person name="Gulvik C.A."/>
        </authorList>
    </citation>
    <scope>NUCLEOTIDE SEQUENCE [LARGE SCALE GENOMIC DNA]</scope>
    <source>
        <strain evidence="13">DSM 106435</strain>
    </source>
</reference>
<evidence type="ECO:0000256" key="4">
    <source>
        <dbReference type="ARBA" id="ARBA00022833"/>
    </source>
</evidence>
<dbReference type="GO" id="GO:0009168">
    <property type="term" value="P:purine ribonucleoside monophosphate biosynthetic process"/>
    <property type="evidence" value="ECO:0007669"/>
    <property type="project" value="UniProtKB-UniRule"/>
</dbReference>
<evidence type="ECO:0000256" key="8">
    <source>
        <dbReference type="ARBA" id="ARBA00049213"/>
    </source>
</evidence>
<feature type="site" description="Important for catalytic activity" evidence="9">
    <location>
        <position position="243"/>
    </location>
</feature>
<proteinExistence type="inferred from homology"/>
<evidence type="ECO:0000256" key="2">
    <source>
        <dbReference type="ARBA" id="ARBA00022723"/>
    </source>
</evidence>
<dbReference type="InterPro" id="IPR001365">
    <property type="entry name" value="A_deaminase_dom"/>
</dbReference>
<feature type="binding site" evidence="9">
    <location>
        <position position="30"/>
    </location>
    <ligand>
        <name>Zn(2+)</name>
        <dbReference type="ChEBI" id="CHEBI:29105"/>
        <note>catalytic</note>
    </ligand>
</feature>
<feature type="binding site" evidence="9">
    <location>
        <position position="34"/>
    </location>
    <ligand>
        <name>substrate</name>
    </ligand>
</feature>
<evidence type="ECO:0000256" key="7">
    <source>
        <dbReference type="ARBA" id="ARBA00047989"/>
    </source>
</evidence>
<keyword evidence="3 9" id="KW-0378">Hydrolase</keyword>
<evidence type="ECO:0000256" key="3">
    <source>
        <dbReference type="ARBA" id="ARBA00022801"/>
    </source>
</evidence>
<dbReference type="Proteomes" id="UP000249340">
    <property type="component" value="Chromosome"/>
</dbReference>
<dbReference type="GO" id="GO:0046103">
    <property type="term" value="P:inosine biosynthetic process"/>
    <property type="evidence" value="ECO:0007669"/>
    <property type="project" value="TreeGrafter"/>
</dbReference>
<keyword evidence="5 9" id="KW-0546">Nucleotide metabolism</keyword>
<evidence type="ECO:0000313" key="12">
    <source>
        <dbReference type="EMBL" id="AXI77905.1"/>
    </source>
</evidence>
<dbReference type="AlphaFoldDB" id="A0A345SW00"/>
<name>A0A345SW00_9ACTN</name>
<dbReference type="GO" id="GO:0043103">
    <property type="term" value="P:hypoxanthine salvage"/>
    <property type="evidence" value="ECO:0007669"/>
    <property type="project" value="TreeGrafter"/>
</dbReference>
<keyword evidence="13" id="KW-1185">Reference proteome</keyword>